<evidence type="ECO:0000313" key="8">
    <source>
        <dbReference type="EMBL" id="BAM40637.1"/>
    </source>
</evidence>
<keyword evidence="9" id="KW-1185">Reference proteome</keyword>
<keyword evidence="3 6" id="KW-0812">Transmembrane</keyword>
<dbReference type="PANTHER" id="PTHR48022">
    <property type="entry name" value="PLASTIDIC GLUCOSE TRANSPORTER 4"/>
    <property type="match status" value="1"/>
</dbReference>
<dbReference type="VEuPathDB" id="PiroplasmaDB:TOT_020000891"/>
<proteinExistence type="inferred from homology"/>
<comment type="similarity">
    <text evidence="2">Belongs to the major facilitator superfamily. Sugar transporter (TC 2.A.1.1) family.</text>
</comment>
<dbReference type="KEGG" id="tot:TOT_020000891"/>
<accession>J4CD72</accession>
<feature type="transmembrane region" description="Helical" evidence="6">
    <location>
        <begin position="62"/>
        <end position="83"/>
    </location>
</feature>
<feature type="transmembrane region" description="Helical" evidence="6">
    <location>
        <begin position="95"/>
        <end position="115"/>
    </location>
</feature>
<reference evidence="8 9" key="1">
    <citation type="journal article" date="2012" name="MBio">
        <title>Comparative genome analysis of three eukaryotic parasites with differing abilities to transform leukocytes reveals key mediators of Theileria-induced leukocyte transformation.</title>
        <authorList>
            <person name="Hayashida K."/>
            <person name="Hara Y."/>
            <person name="Abe T."/>
            <person name="Yamasaki C."/>
            <person name="Toyoda A."/>
            <person name="Kosuge T."/>
            <person name="Suzuki Y."/>
            <person name="Sato Y."/>
            <person name="Kawashima S."/>
            <person name="Katayama T."/>
            <person name="Wakaguri H."/>
            <person name="Inoue N."/>
            <person name="Homma K."/>
            <person name="Tada-Umezaki M."/>
            <person name="Yagi Y."/>
            <person name="Fujii Y."/>
            <person name="Habara T."/>
            <person name="Kanehisa M."/>
            <person name="Watanabe H."/>
            <person name="Ito K."/>
            <person name="Gojobori T."/>
            <person name="Sugawara H."/>
            <person name="Imanishi T."/>
            <person name="Weir W."/>
            <person name="Gardner M."/>
            <person name="Pain A."/>
            <person name="Shiels B."/>
            <person name="Hattori M."/>
            <person name="Nene V."/>
            <person name="Sugimoto C."/>
        </authorList>
    </citation>
    <scope>NUCLEOTIDE SEQUENCE [LARGE SCALE GENOMIC DNA]</scope>
    <source>
        <strain evidence="8 9">Shintoku</strain>
    </source>
</reference>
<dbReference type="InterPro" id="IPR020846">
    <property type="entry name" value="MFS_dom"/>
</dbReference>
<dbReference type="EMBL" id="AP011947">
    <property type="protein sequence ID" value="BAM40637.1"/>
    <property type="molecule type" value="Genomic_DNA"/>
</dbReference>
<dbReference type="InterPro" id="IPR050360">
    <property type="entry name" value="MFS_Sugar_Transporters"/>
</dbReference>
<feature type="transmembrane region" description="Helical" evidence="6">
    <location>
        <begin position="318"/>
        <end position="338"/>
    </location>
</feature>
<dbReference type="Proteomes" id="UP000003786">
    <property type="component" value="Chromosome 2"/>
</dbReference>
<organism evidence="8 9">
    <name type="scientific">Theileria orientalis strain Shintoku</name>
    <dbReference type="NCBI Taxonomy" id="869250"/>
    <lineage>
        <taxon>Eukaryota</taxon>
        <taxon>Sar</taxon>
        <taxon>Alveolata</taxon>
        <taxon>Apicomplexa</taxon>
        <taxon>Aconoidasida</taxon>
        <taxon>Piroplasmida</taxon>
        <taxon>Theileriidae</taxon>
        <taxon>Theileria</taxon>
    </lineage>
</organism>
<gene>
    <name evidence="8" type="ORF">TOT_020000891</name>
</gene>
<comment type="subcellular location">
    <subcellularLocation>
        <location evidence="1">Membrane</location>
        <topology evidence="1">Multi-pass membrane protein</topology>
    </subcellularLocation>
</comment>
<evidence type="ECO:0000256" key="5">
    <source>
        <dbReference type="ARBA" id="ARBA00023136"/>
    </source>
</evidence>
<dbReference type="OrthoDB" id="6612291at2759"/>
<dbReference type="RefSeq" id="XP_009690938.1">
    <property type="nucleotide sequence ID" value="XM_009692643.1"/>
</dbReference>
<evidence type="ECO:0000256" key="3">
    <source>
        <dbReference type="ARBA" id="ARBA00022692"/>
    </source>
</evidence>
<dbReference type="PROSITE" id="PS50850">
    <property type="entry name" value="MFS"/>
    <property type="match status" value="1"/>
</dbReference>
<protein>
    <recommendedName>
        <fullName evidence="7">Major facilitator superfamily (MFS) profile domain-containing protein</fullName>
    </recommendedName>
</protein>
<feature type="transmembrane region" description="Helical" evidence="6">
    <location>
        <begin position="345"/>
        <end position="364"/>
    </location>
</feature>
<evidence type="ECO:0000256" key="4">
    <source>
        <dbReference type="ARBA" id="ARBA00022989"/>
    </source>
</evidence>
<evidence type="ECO:0000256" key="1">
    <source>
        <dbReference type="ARBA" id="ARBA00004141"/>
    </source>
</evidence>
<dbReference type="AlphaFoldDB" id="J4CD72"/>
<dbReference type="GO" id="GO:0016020">
    <property type="term" value="C:membrane"/>
    <property type="evidence" value="ECO:0007669"/>
    <property type="project" value="UniProtKB-SubCell"/>
</dbReference>
<dbReference type="SUPFAM" id="SSF103473">
    <property type="entry name" value="MFS general substrate transporter"/>
    <property type="match status" value="1"/>
</dbReference>
<keyword evidence="5 6" id="KW-0472">Membrane</keyword>
<dbReference type="PANTHER" id="PTHR48022:SF2">
    <property type="entry name" value="PLASTIDIC GLUCOSE TRANSPORTER 4"/>
    <property type="match status" value="1"/>
</dbReference>
<dbReference type="OMA" id="TFAADMG"/>
<name>J4CD72_THEOR</name>
<dbReference type="eggNOG" id="KOG0254">
    <property type="taxonomic scope" value="Eukaryota"/>
</dbReference>
<feature type="transmembrane region" description="Helical" evidence="6">
    <location>
        <begin position="148"/>
        <end position="169"/>
    </location>
</feature>
<evidence type="ECO:0000313" key="9">
    <source>
        <dbReference type="Proteomes" id="UP000003786"/>
    </source>
</evidence>
<dbReference type="InterPro" id="IPR005828">
    <property type="entry name" value="MFS_sugar_transport-like"/>
</dbReference>
<dbReference type="GO" id="GO:0005351">
    <property type="term" value="F:carbohydrate:proton symporter activity"/>
    <property type="evidence" value="ECO:0007669"/>
    <property type="project" value="TreeGrafter"/>
</dbReference>
<evidence type="ECO:0000256" key="6">
    <source>
        <dbReference type="SAM" id="Phobius"/>
    </source>
</evidence>
<feature type="transmembrane region" description="Helical" evidence="6">
    <location>
        <begin position="442"/>
        <end position="462"/>
    </location>
</feature>
<feature type="transmembrane region" description="Helical" evidence="6">
    <location>
        <begin position="376"/>
        <end position="401"/>
    </location>
</feature>
<feature type="transmembrane region" description="Helical" evidence="6">
    <location>
        <begin position="276"/>
        <end position="298"/>
    </location>
</feature>
<sequence>MGHKSRKVSPLLVISATAAALMALAYGTGINALETTREFIVADLGWCSREEHIHSCRLSVGFFRLMGIGTFIGAGVGSVALTFSHKMSRRTAMMISNAAFIVASVITACTVHFAMLFVGRMLMGFAFGFSAVALLFLIEVAHPRWRSWFTFIFPFFVSTGFLVTGLWQLIHGRILVDKTYRVYMRDKVIWRGAQLMPGIFALLSFAVLFAVSSRTPYELVERGMTEEAMALIKKLNEGMHNADLAHEMLEEFERDAEVAKEHPNIFLFEAMYTTGYLKPICIVFILACGHQVVGPAFFSETAPSVFADAMGRSYGTTFLLFCLVLVNFAATLGVAFIIRKVGRRTLMLAGTVISTLFMFFALFMRRLGNNAKWAHALTVVGYFGFTVGYAVGLGGLTFVYLAEVFPTQMRNTGFAFCVFVSWTCARIVLFFIEYVLPVYQTFVHILLFVISVISVFHVFLFVRETKDVPLGTAYHGSGLFAVTLKKV</sequence>
<dbReference type="GeneID" id="20715003"/>
<dbReference type="Gene3D" id="1.20.1250.20">
    <property type="entry name" value="MFS general substrate transporter like domains"/>
    <property type="match status" value="1"/>
</dbReference>
<feature type="transmembrane region" description="Helical" evidence="6">
    <location>
        <begin position="121"/>
        <end position="141"/>
    </location>
</feature>
<feature type="transmembrane region" description="Helical" evidence="6">
    <location>
        <begin position="413"/>
        <end position="436"/>
    </location>
</feature>
<dbReference type="STRING" id="869250.J4CD72"/>
<dbReference type="Pfam" id="PF00083">
    <property type="entry name" value="Sugar_tr"/>
    <property type="match status" value="1"/>
</dbReference>
<feature type="transmembrane region" description="Helical" evidence="6">
    <location>
        <begin position="189"/>
        <end position="211"/>
    </location>
</feature>
<evidence type="ECO:0000256" key="2">
    <source>
        <dbReference type="ARBA" id="ARBA00010992"/>
    </source>
</evidence>
<keyword evidence="4 6" id="KW-1133">Transmembrane helix</keyword>
<feature type="domain" description="Major facilitator superfamily (MFS) profile" evidence="7">
    <location>
        <begin position="15"/>
        <end position="466"/>
    </location>
</feature>
<evidence type="ECO:0000259" key="7">
    <source>
        <dbReference type="PROSITE" id="PS50850"/>
    </source>
</evidence>
<dbReference type="InterPro" id="IPR036259">
    <property type="entry name" value="MFS_trans_sf"/>
</dbReference>